<keyword evidence="4" id="KW-0788">Thiol protease</keyword>
<dbReference type="GO" id="GO:0008234">
    <property type="term" value="F:cysteine-type peptidase activity"/>
    <property type="evidence" value="ECO:0007669"/>
    <property type="project" value="UniProtKB-KW"/>
</dbReference>
<evidence type="ECO:0000256" key="4">
    <source>
        <dbReference type="ARBA" id="ARBA00022807"/>
    </source>
</evidence>
<evidence type="ECO:0000256" key="5">
    <source>
        <dbReference type="ARBA" id="ARBA00044503"/>
    </source>
</evidence>
<dbReference type="GO" id="GO:0042254">
    <property type="term" value="P:ribosome biogenesis"/>
    <property type="evidence" value="ECO:0007669"/>
    <property type="project" value="UniProtKB-KW"/>
</dbReference>
<sequence length="118" mass="13078">MSSLFSVVYNSDGVIIKVTIEGHAGIKKSGEGYEVCIALSALSQAMLNALTEIVGSKSIKHKINDGYLSFELIGFDKLNKEKAYEYITVSRGYLLGIKSLIKEYPDYVKYKEELKNGT</sequence>
<evidence type="ECO:0000256" key="3">
    <source>
        <dbReference type="ARBA" id="ARBA00022801"/>
    </source>
</evidence>
<keyword evidence="8" id="KW-1185">Reference proteome</keyword>
<dbReference type="Proteomes" id="UP000010793">
    <property type="component" value="Chromosome"/>
</dbReference>
<organism evidence="7 8">
    <name type="scientific">Brachyspira pilosicoli P43/6/78</name>
    <dbReference type="NCBI Taxonomy" id="1042417"/>
    <lineage>
        <taxon>Bacteria</taxon>
        <taxon>Pseudomonadati</taxon>
        <taxon>Spirochaetota</taxon>
        <taxon>Spirochaetia</taxon>
        <taxon>Brachyspirales</taxon>
        <taxon>Brachyspiraceae</taxon>
        <taxon>Brachyspira</taxon>
    </lineage>
</organism>
<evidence type="ECO:0000256" key="6">
    <source>
        <dbReference type="ARBA" id="ARBA00044538"/>
    </source>
</evidence>
<dbReference type="KEGG" id="bpip:BPP43_07260"/>
<gene>
    <name evidence="7" type="ORF">BPP43_07260</name>
</gene>
<dbReference type="Pfam" id="PF04327">
    <property type="entry name" value="Peptidase_Prp"/>
    <property type="match status" value="1"/>
</dbReference>
<accession>A0A3B6VLJ3</accession>
<dbReference type="PANTHER" id="PTHR39178:SF1">
    <property type="entry name" value="RIBOSOMAL-PROCESSING CYSTEINE PROTEASE PRP"/>
    <property type="match status" value="1"/>
</dbReference>
<dbReference type="GO" id="GO:0006508">
    <property type="term" value="P:proteolysis"/>
    <property type="evidence" value="ECO:0007669"/>
    <property type="project" value="UniProtKB-KW"/>
</dbReference>
<reference evidence="7 8" key="1">
    <citation type="journal article" date="2013" name="Genome Announc.">
        <title>Complete Genome Sequence of the Porcine Strain Brachyspira pilosicoli P43/6/78(T.).</title>
        <authorList>
            <person name="Lin C."/>
            <person name="den Bakker H.C."/>
            <person name="Suzuki H."/>
            <person name="Lefebure T."/>
            <person name="Ponnala L."/>
            <person name="Sun Q."/>
            <person name="Stanhope M.J."/>
            <person name="Wiedmann M."/>
            <person name="Duhamel G.E."/>
        </authorList>
    </citation>
    <scope>NUCLEOTIDE SEQUENCE [LARGE SCALE GENOMIC DNA]</scope>
    <source>
        <strain evidence="7 8">P43/6/78</strain>
    </source>
</reference>
<evidence type="ECO:0000313" key="7">
    <source>
        <dbReference type="EMBL" id="AGA66680.1"/>
    </source>
</evidence>
<dbReference type="Gene3D" id="3.30.70.1490">
    <property type="entry name" value="Cysteine protease Prp"/>
    <property type="match status" value="1"/>
</dbReference>
<dbReference type="AlphaFoldDB" id="A0A3B6VLJ3"/>
<dbReference type="CDD" id="cd16332">
    <property type="entry name" value="Prp-like"/>
    <property type="match status" value="1"/>
</dbReference>
<evidence type="ECO:0000313" key="8">
    <source>
        <dbReference type="Proteomes" id="UP000010793"/>
    </source>
</evidence>
<evidence type="ECO:0000256" key="2">
    <source>
        <dbReference type="ARBA" id="ARBA00022670"/>
    </source>
</evidence>
<proteinExistence type="inferred from homology"/>
<name>A0A3B6VLJ3_BRAPL</name>
<dbReference type="InterPro" id="IPR036764">
    <property type="entry name" value="Peptidase_Prp_sf"/>
</dbReference>
<protein>
    <recommendedName>
        <fullName evidence="6">Ribosomal processing cysteine protease Prp</fullName>
    </recommendedName>
</protein>
<dbReference type="SUPFAM" id="SSF118010">
    <property type="entry name" value="TM1457-like"/>
    <property type="match status" value="1"/>
</dbReference>
<dbReference type="InterPro" id="IPR007422">
    <property type="entry name" value="Peptidase_Prp"/>
</dbReference>
<dbReference type="RefSeq" id="WP_014936729.1">
    <property type="nucleotide sequence ID" value="NC_019908.1"/>
</dbReference>
<dbReference type="PANTHER" id="PTHR39178">
    <property type="entry name" value="HYPOTHETICAL RIBOSOME-ASSOCIATED PROTEIN"/>
    <property type="match status" value="1"/>
</dbReference>
<comment type="similarity">
    <text evidence="5">Belongs to the Prp family.</text>
</comment>
<keyword evidence="2" id="KW-0645">Protease</keyword>
<evidence type="ECO:0000256" key="1">
    <source>
        <dbReference type="ARBA" id="ARBA00022517"/>
    </source>
</evidence>
<keyword evidence="3" id="KW-0378">Hydrolase</keyword>
<keyword evidence="1" id="KW-0690">Ribosome biogenesis</keyword>
<dbReference type="EMBL" id="CP002873">
    <property type="protein sequence ID" value="AGA66680.1"/>
    <property type="molecule type" value="Genomic_DNA"/>
</dbReference>